<feature type="compositionally biased region" description="Basic and acidic residues" evidence="2">
    <location>
        <begin position="84"/>
        <end position="103"/>
    </location>
</feature>
<evidence type="ECO:0008006" key="5">
    <source>
        <dbReference type="Google" id="ProtNLM"/>
    </source>
</evidence>
<gene>
    <name evidence="3" type="ORF">KQX54_016371</name>
</gene>
<dbReference type="AlphaFoldDB" id="A0AAV7J8K8"/>
<proteinExistence type="predicted"/>
<evidence type="ECO:0000256" key="2">
    <source>
        <dbReference type="SAM" id="MobiDB-lite"/>
    </source>
</evidence>
<feature type="compositionally biased region" description="Polar residues" evidence="2">
    <location>
        <begin position="292"/>
        <end position="302"/>
    </location>
</feature>
<feature type="region of interest" description="Disordered" evidence="2">
    <location>
        <begin position="71"/>
        <end position="116"/>
    </location>
</feature>
<accession>A0AAV7J8K8</accession>
<evidence type="ECO:0000256" key="1">
    <source>
        <dbReference type="SAM" id="Coils"/>
    </source>
</evidence>
<keyword evidence="4" id="KW-1185">Reference proteome</keyword>
<reference evidence="3 4" key="1">
    <citation type="journal article" date="2021" name="J. Hered.">
        <title>A chromosome-level genome assembly of the parasitoid wasp, Cotesia glomerata (Hymenoptera: Braconidae).</title>
        <authorList>
            <person name="Pinto B.J."/>
            <person name="Weis J.J."/>
            <person name="Gamble T."/>
            <person name="Ode P.J."/>
            <person name="Paul R."/>
            <person name="Zaspel J.M."/>
        </authorList>
    </citation>
    <scope>NUCLEOTIDE SEQUENCE [LARGE SCALE GENOMIC DNA]</scope>
    <source>
        <strain evidence="3">CgM1</strain>
    </source>
</reference>
<dbReference type="Proteomes" id="UP000826195">
    <property type="component" value="Unassembled WGS sequence"/>
</dbReference>
<feature type="compositionally biased region" description="Basic and acidic residues" evidence="2">
    <location>
        <begin position="257"/>
        <end position="271"/>
    </location>
</feature>
<keyword evidence="1" id="KW-0175">Coiled coil</keyword>
<dbReference type="EMBL" id="JAHXZJ010000001">
    <property type="protein sequence ID" value="KAH0567936.1"/>
    <property type="molecule type" value="Genomic_DNA"/>
</dbReference>
<feature type="region of interest" description="Disordered" evidence="2">
    <location>
        <begin position="233"/>
        <end position="302"/>
    </location>
</feature>
<evidence type="ECO:0000313" key="3">
    <source>
        <dbReference type="EMBL" id="KAH0567936.1"/>
    </source>
</evidence>
<protein>
    <recommendedName>
        <fullName evidence="5">CCHC-type domain-containing protein</fullName>
    </recommendedName>
</protein>
<name>A0AAV7J8K8_COTGL</name>
<sequence>MFGQPRLGHSFWHIIKFWNFIDKRTLSDEAWKLLNERTKEVEKKGRKMLMPKTGNQHETIDLLDEIDKRLNDDSDFPKTTTTGEEVRLKTMERENDPQRKNAKNESSSSSDLQNSVQVGVNDKLNDVLMKFCTAANSNTKHQNQILDGIVNSIKLIENSQKNYAEELKRTQEKLNDQTKRLKNAISELIQQEVRKLKKNNNGGSSIEDATEKIVCYECNQFTTHKAKDCPQRLARRNSLSRGRGRGSMRGNFYGRFNRNDRRQSFKRKNNDNSEGTGAKKRKLNDKRGRGQFKNQPKQTKRA</sequence>
<organism evidence="3 4">
    <name type="scientific">Cotesia glomerata</name>
    <name type="common">Lepidopteran parasitic wasp</name>
    <name type="synonym">Apanteles glomeratus</name>
    <dbReference type="NCBI Taxonomy" id="32391"/>
    <lineage>
        <taxon>Eukaryota</taxon>
        <taxon>Metazoa</taxon>
        <taxon>Ecdysozoa</taxon>
        <taxon>Arthropoda</taxon>
        <taxon>Hexapoda</taxon>
        <taxon>Insecta</taxon>
        <taxon>Pterygota</taxon>
        <taxon>Neoptera</taxon>
        <taxon>Endopterygota</taxon>
        <taxon>Hymenoptera</taxon>
        <taxon>Apocrita</taxon>
        <taxon>Ichneumonoidea</taxon>
        <taxon>Braconidae</taxon>
        <taxon>Microgastrinae</taxon>
        <taxon>Cotesia</taxon>
    </lineage>
</organism>
<feature type="coiled-coil region" evidence="1">
    <location>
        <begin position="153"/>
        <end position="194"/>
    </location>
</feature>
<evidence type="ECO:0000313" key="4">
    <source>
        <dbReference type="Proteomes" id="UP000826195"/>
    </source>
</evidence>
<comment type="caution">
    <text evidence="3">The sequence shown here is derived from an EMBL/GenBank/DDBJ whole genome shotgun (WGS) entry which is preliminary data.</text>
</comment>